<reference evidence="1" key="1">
    <citation type="submission" date="2018-02" db="EMBL/GenBank/DDBJ databases">
        <title>Rhizophora mucronata_Transcriptome.</title>
        <authorList>
            <person name="Meera S.P."/>
            <person name="Sreeshan A."/>
            <person name="Augustine A."/>
        </authorList>
    </citation>
    <scope>NUCLEOTIDE SEQUENCE</scope>
    <source>
        <tissue evidence="1">Leaf</tissue>
    </source>
</reference>
<protein>
    <submittedName>
        <fullName evidence="1">Uncharacterized protein</fullName>
    </submittedName>
</protein>
<proteinExistence type="predicted"/>
<organism evidence="1">
    <name type="scientific">Rhizophora mucronata</name>
    <name type="common">Asiatic mangrove</name>
    <dbReference type="NCBI Taxonomy" id="61149"/>
    <lineage>
        <taxon>Eukaryota</taxon>
        <taxon>Viridiplantae</taxon>
        <taxon>Streptophyta</taxon>
        <taxon>Embryophyta</taxon>
        <taxon>Tracheophyta</taxon>
        <taxon>Spermatophyta</taxon>
        <taxon>Magnoliopsida</taxon>
        <taxon>eudicotyledons</taxon>
        <taxon>Gunneridae</taxon>
        <taxon>Pentapetalae</taxon>
        <taxon>rosids</taxon>
        <taxon>fabids</taxon>
        <taxon>Malpighiales</taxon>
        <taxon>Rhizophoraceae</taxon>
        <taxon>Rhizophora</taxon>
    </lineage>
</organism>
<evidence type="ECO:0000313" key="1">
    <source>
        <dbReference type="EMBL" id="MBX42373.1"/>
    </source>
</evidence>
<sequence length="38" mass="4384">MCLNFPSLHLLIKKKKTQSPKNWVLKLCCNRTGAGKKR</sequence>
<name>A0A2P2NIU2_RHIMU</name>
<dbReference type="AlphaFoldDB" id="A0A2P2NIU2"/>
<dbReference type="EMBL" id="GGEC01061889">
    <property type="protein sequence ID" value="MBX42373.1"/>
    <property type="molecule type" value="Transcribed_RNA"/>
</dbReference>
<accession>A0A2P2NIU2</accession>